<keyword evidence="1 9" id="KW-0812">Transmembrane</keyword>
<keyword evidence="6" id="KW-0175">Coiled coil</keyword>
<dbReference type="GO" id="GO:0016320">
    <property type="term" value="P:endoplasmic reticulum membrane fusion"/>
    <property type="evidence" value="ECO:0000318"/>
    <property type="project" value="GO_Central"/>
</dbReference>
<dbReference type="GO" id="GO:0003924">
    <property type="term" value="F:GTPase activity"/>
    <property type="evidence" value="ECO:0000318"/>
    <property type="project" value="GO_Central"/>
</dbReference>
<feature type="domain" description="GB1/RHD3-type G" evidence="11">
    <location>
        <begin position="37"/>
        <end position="252"/>
    </location>
</feature>
<keyword evidence="5 9" id="KW-1133">Transmembrane helix</keyword>
<keyword evidence="7 9" id="KW-0342">GTP-binding</keyword>
<evidence type="ECO:0000256" key="2">
    <source>
        <dbReference type="ARBA" id="ARBA00022741"/>
    </source>
</evidence>
<evidence type="ECO:0000256" key="9">
    <source>
        <dbReference type="HAMAP-Rule" id="MF_03109"/>
    </source>
</evidence>
<name>A0A2C9UZT4_MANES</name>
<sequence length="815" mass="90318">MAKNEECCSTQLIDGDGVFNATGLEQFIKDVRLAEFGLSYAVVSIMGPQSSGKSTLLNNLFRTNFIEMDAFRGRSQTTKGIWLARCAGIEPCTLVMDLEGTDGRERGEDDTAFEKQSALFALAVSDIVLINMWCHDIGREQAANKPLLKTVFQVMMRLFSPRKTTLLFVIRDKTRTPLENLEPVLREDIQKIWDGVPKPDAHKETPISEFFNVEVVALSSFEEKEEQFREQVANLRQRFVHSIAPGGLAGDRQGVVPASGFYFSAQHIWKVIKENKDLDLPAHKVMVATVRCEEIASEKYANFSANEGWLQIEESVHSIPVSGFGKKLSSTLSACLSGYDEEAIFFDEGVRSAKRKQLEEKLLQLVQPAYQSMLAHIRSGTLDKFKEAFVKALDAGEGFSSAARTCTQSYVALFDEECADAVIEQANWDSSKVRDKLQRDIDAHIASVRAAKLSEFTSSFEAKLNEALAGPVEALLDGANSETWPAIRKLLQRETESAVGGLSSALIGFDMDEQSKDKMLKSLENHARGIVEAKAKEEAGRVLIRMKDRFSMLFSHDSDSMPRVWTGNEDIRAITKTARTASLKILSVMAAIRLGDEVDNIESTLSSALMDTKSNLAITDRSITTCDPLASSSWDEIPSSRTLITPVQCKSTWRQFKMETEYSVTQAISAQEASKRSNNWLPPPWAIVALIVLGFNEFMTLLRNPLYVGFIFLAYLLMKALWVQLDISGEFRNGALPGLISLSSKLLPTVMNLMKKLAEEGQMPATNDPRPQRNPSMAAKTFRNGNETSSAMSTASSGVTNAENGTEYSSTSKYD</sequence>
<dbReference type="SUPFAM" id="SSF52540">
    <property type="entry name" value="P-loop containing nucleoside triphosphate hydrolases"/>
    <property type="match status" value="1"/>
</dbReference>
<evidence type="ECO:0000256" key="7">
    <source>
        <dbReference type="ARBA" id="ARBA00023134"/>
    </source>
</evidence>
<feature type="binding site" evidence="9">
    <location>
        <begin position="47"/>
        <end position="54"/>
    </location>
    <ligand>
        <name>GTP</name>
        <dbReference type="ChEBI" id="CHEBI:37565"/>
    </ligand>
</feature>
<dbReference type="Pfam" id="PF20428">
    <property type="entry name" value="Sey1_3HB"/>
    <property type="match status" value="1"/>
</dbReference>
<dbReference type="EC" id="3.6.5.-" evidence="9"/>
<gene>
    <name evidence="12" type="ORF">MANES_11G026500v8</name>
</gene>
<dbReference type="PROSITE" id="PS51715">
    <property type="entry name" value="G_GB1_RHD3"/>
    <property type="match status" value="1"/>
</dbReference>
<comment type="caution">
    <text evidence="12">The sequence shown here is derived from an EMBL/GenBank/DDBJ whole genome shotgun (WGS) entry which is preliminary data.</text>
</comment>
<keyword evidence="13" id="KW-1185">Reference proteome</keyword>
<evidence type="ECO:0000256" key="10">
    <source>
        <dbReference type="SAM" id="MobiDB-lite"/>
    </source>
</evidence>
<comment type="similarity">
    <text evidence="9">Belongs to the TRAFAC class dynamin-like GTPase superfamily. GB1/RHD3 GTPase family. RHD3 subfamily.</text>
</comment>
<evidence type="ECO:0000313" key="12">
    <source>
        <dbReference type="EMBL" id="OAY36509.1"/>
    </source>
</evidence>
<organism evidence="12 13">
    <name type="scientific">Manihot esculenta</name>
    <name type="common">Cassava</name>
    <name type="synonym">Jatropha manihot</name>
    <dbReference type="NCBI Taxonomy" id="3983"/>
    <lineage>
        <taxon>Eukaryota</taxon>
        <taxon>Viridiplantae</taxon>
        <taxon>Streptophyta</taxon>
        <taxon>Embryophyta</taxon>
        <taxon>Tracheophyta</taxon>
        <taxon>Spermatophyta</taxon>
        <taxon>Magnoliopsida</taxon>
        <taxon>eudicotyledons</taxon>
        <taxon>Gunneridae</taxon>
        <taxon>Pentapetalae</taxon>
        <taxon>rosids</taxon>
        <taxon>fabids</taxon>
        <taxon>Malpighiales</taxon>
        <taxon>Euphorbiaceae</taxon>
        <taxon>Crotonoideae</taxon>
        <taxon>Manihoteae</taxon>
        <taxon>Manihot</taxon>
    </lineage>
</organism>
<keyword evidence="4 9" id="KW-0256">Endoplasmic reticulum</keyword>
<dbReference type="OrthoDB" id="1597724at2759"/>
<feature type="topological domain" description="Cytoplasmic" evidence="9">
    <location>
        <begin position="727"/>
        <end position="815"/>
    </location>
</feature>
<dbReference type="InterPro" id="IPR046758">
    <property type="entry name" value="Sey1/RHD3-like_3HB"/>
</dbReference>
<dbReference type="FunFam" id="3.40.50.300:FF:002271">
    <property type="entry name" value="Protein ROOT HAIR DEFECTIVE 3 homolog"/>
    <property type="match status" value="1"/>
</dbReference>
<keyword evidence="3 9" id="KW-0378">Hydrolase</keyword>
<dbReference type="PANTHER" id="PTHR45923">
    <property type="entry name" value="PROTEIN SEY1"/>
    <property type="match status" value="1"/>
</dbReference>
<dbReference type="Proteomes" id="UP000091857">
    <property type="component" value="Chromosome 11"/>
</dbReference>
<feature type="topological domain" description="Lumenal" evidence="9">
    <location>
        <begin position="703"/>
        <end position="705"/>
    </location>
</feature>
<evidence type="ECO:0000256" key="3">
    <source>
        <dbReference type="ARBA" id="ARBA00022801"/>
    </source>
</evidence>
<comment type="function">
    <text evidence="9">Probable GTP-binding protein that may be involved in cell development.</text>
</comment>
<dbReference type="EMBL" id="CM004397">
    <property type="protein sequence ID" value="OAY36509.1"/>
    <property type="molecule type" value="Genomic_DNA"/>
</dbReference>
<evidence type="ECO:0000256" key="6">
    <source>
        <dbReference type="ARBA" id="ARBA00023054"/>
    </source>
</evidence>
<evidence type="ECO:0000313" key="13">
    <source>
        <dbReference type="Proteomes" id="UP000091857"/>
    </source>
</evidence>
<accession>A0A2C9UZT4</accession>
<dbReference type="STRING" id="3983.A0A2C9UZT4"/>
<dbReference type="InterPro" id="IPR008803">
    <property type="entry name" value="RHD3/Sey1"/>
</dbReference>
<keyword evidence="8 9" id="KW-0472">Membrane</keyword>
<dbReference type="PANTHER" id="PTHR45923:SF2">
    <property type="entry name" value="PROTEIN SEY1"/>
    <property type="match status" value="1"/>
</dbReference>
<evidence type="ECO:0000256" key="1">
    <source>
        <dbReference type="ARBA" id="ARBA00022692"/>
    </source>
</evidence>
<dbReference type="Gene3D" id="3.40.50.300">
    <property type="entry name" value="P-loop containing nucleotide triphosphate hydrolases"/>
    <property type="match status" value="1"/>
</dbReference>
<protein>
    <recommendedName>
        <fullName evidence="9">Protein ROOT HAIR DEFECTIVE 3 homolog</fullName>
        <ecNumber evidence="9">3.6.5.-</ecNumber>
    </recommendedName>
    <alternativeName>
        <fullName evidence="9">Protein SEY1 homolog</fullName>
    </alternativeName>
</protein>
<dbReference type="GO" id="GO:0005789">
    <property type="term" value="C:endoplasmic reticulum membrane"/>
    <property type="evidence" value="ECO:0007669"/>
    <property type="project" value="UniProtKB-SubCell"/>
</dbReference>
<dbReference type="AlphaFoldDB" id="A0A2C9UZT4"/>
<feature type="region of interest" description="Disordered" evidence="10">
    <location>
        <begin position="762"/>
        <end position="815"/>
    </location>
</feature>
<dbReference type="CDD" id="cd01851">
    <property type="entry name" value="GBP"/>
    <property type="match status" value="1"/>
</dbReference>
<dbReference type="GO" id="GO:0005783">
    <property type="term" value="C:endoplasmic reticulum"/>
    <property type="evidence" value="ECO:0000318"/>
    <property type="project" value="GO_Central"/>
</dbReference>
<dbReference type="OMA" id="ACAQSCI"/>
<evidence type="ECO:0000256" key="8">
    <source>
        <dbReference type="ARBA" id="ARBA00023136"/>
    </source>
</evidence>
<dbReference type="Gramene" id="Manes.11G026500.1.v8.1">
    <property type="protein sequence ID" value="Manes.11G026500.1.v8.1.CDS"/>
    <property type="gene ID" value="Manes.11G026500.v8.1"/>
</dbReference>
<dbReference type="InterPro" id="IPR027417">
    <property type="entry name" value="P-loop_NTPase"/>
</dbReference>
<evidence type="ECO:0000256" key="5">
    <source>
        <dbReference type="ARBA" id="ARBA00022989"/>
    </source>
</evidence>
<reference evidence="13" key="1">
    <citation type="journal article" date="2016" name="Nat. Biotechnol.">
        <title>Sequencing wild and cultivated cassava and related species reveals extensive interspecific hybridization and genetic diversity.</title>
        <authorList>
            <person name="Bredeson J.V."/>
            <person name="Lyons J.B."/>
            <person name="Prochnik S.E."/>
            <person name="Wu G.A."/>
            <person name="Ha C.M."/>
            <person name="Edsinger-Gonzales E."/>
            <person name="Grimwood J."/>
            <person name="Schmutz J."/>
            <person name="Rabbi I.Y."/>
            <person name="Egesi C."/>
            <person name="Nauluvula P."/>
            <person name="Lebot V."/>
            <person name="Ndunguru J."/>
            <person name="Mkamilo G."/>
            <person name="Bart R.S."/>
            <person name="Setter T.L."/>
            <person name="Gleadow R.M."/>
            <person name="Kulakow P."/>
            <person name="Ferguson M.E."/>
            <person name="Rounsley S."/>
            <person name="Rokhsar D.S."/>
        </authorList>
    </citation>
    <scope>NUCLEOTIDE SEQUENCE [LARGE SCALE GENOMIC DNA]</scope>
    <source>
        <strain evidence="13">cv. AM560-2</strain>
    </source>
</reference>
<dbReference type="HAMAP" id="MF_03109">
    <property type="entry name" value="Sey1"/>
    <property type="match status" value="1"/>
</dbReference>
<dbReference type="InterPro" id="IPR030386">
    <property type="entry name" value="G_GB1_RHD3_dom"/>
</dbReference>
<evidence type="ECO:0000259" key="11">
    <source>
        <dbReference type="PROSITE" id="PS51715"/>
    </source>
</evidence>
<feature type="topological domain" description="Cytoplasmic" evidence="9">
    <location>
        <begin position="1"/>
        <end position="681"/>
    </location>
</feature>
<evidence type="ECO:0000256" key="4">
    <source>
        <dbReference type="ARBA" id="ARBA00022824"/>
    </source>
</evidence>
<feature type="compositionally biased region" description="Polar residues" evidence="10">
    <location>
        <begin position="783"/>
        <end position="815"/>
    </location>
</feature>
<proteinExistence type="inferred from homology"/>
<comment type="subcellular location">
    <subcellularLocation>
        <location evidence="9">Endoplasmic reticulum membrane</location>
        <topology evidence="9">Multi-pass membrane protein</topology>
    </subcellularLocation>
</comment>
<dbReference type="GO" id="GO:0005525">
    <property type="term" value="F:GTP binding"/>
    <property type="evidence" value="ECO:0007669"/>
    <property type="project" value="UniProtKB-UniRule"/>
</dbReference>
<keyword evidence="2 9" id="KW-0547">Nucleotide-binding</keyword>
<dbReference type="Pfam" id="PF05879">
    <property type="entry name" value="RHD3_GTPase"/>
    <property type="match status" value="1"/>
</dbReference>